<keyword evidence="1" id="KW-0175">Coiled coil</keyword>
<reference evidence="3" key="1">
    <citation type="submission" date="2023-08" db="EMBL/GenBank/DDBJ databases">
        <authorList>
            <person name="Chen Y."/>
            <person name="Shah S."/>
            <person name="Dougan E. K."/>
            <person name="Thang M."/>
            <person name="Chan C."/>
        </authorList>
    </citation>
    <scope>NUCLEOTIDE SEQUENCE</scope>
</reference>
<feature type="region of interest" description="Disordered" evidence="2">
    <location>
        <begin position="1"/>
        <end position="25"/>
    </location>
</feature>
<dbReference type="GO" id="GO:0005854">
    <property type="term" value="C:nascent polypeptide-associated complex"/>
    <property type="evidence" value="ECO:0007669"/>
    <property type="project" value="InterPro"/>
</dbReference>
<dbReference type="PANTHER" id="PTHR21713">
    <property type="entry name" value="NASCENT POLYPEPTIDE ASSOCIATED COMPLEX ALPHA SUBUNIT-RELATED"/>
    <property type="match status" value="1"/>
</dbReference>
<feature type="compositionally biased region" description="Low complexity" evidence="2">
    <location>
        <begin position="687"/>
        <end position="705"/>
    </location>
</feature>
<dbReference type="Gene3D" id="1.20.5.340">
    <property type="match status" value="1"/>
</dbReference>
<dbReference type="Proteomes" id="UP001178507">
    <property type="component" value="Unassembled WGS sequence"/>
</dbReference>
<feature type="region of interest" description="Disordered" evidence="2">
    <location>
        <begin position="687"/>
        <end position="757"/>
    </location>
</feature>
<feature type="region of interest" description="Disordered" evidence="2">
    <location>
        <begin position="224"/>
        <end position="308"/>
    </location>
</feature>
<feature type="compositionally biased region" description="Pro residues" evidence="2">
    <location>
        <begin position="787"/>
        <end position="797"/>
    </location>
</feature>
<sequence>MWPQSGQQPFGVMPQATRLPPLSGADVDGLEEEVAKLAKLRRPPGGSEMANISRKRRDMALAGREAATPSREREALPPRALPGTLLKTNGRRRPSSPAIEKPNFAVPRGAELGAETPDRKEVQRLQEELKLRSVELDQFRQAFRKKSEEYEGCVVLLNVTQAELHLAQERLRTQSPTPPQIAPRRLHGVGAFASPREVAEEVAAWAVTLISNRVLTRPLKVDDLQGARQSRHGSEGTKSDQRTTQYQQSTNPVLQPPVQPQRPPQPLQTHRPASQFQSGGETQHAQPQERAVAHAFTQEQQQLAHQQDEAQQLERQLAQLQLQYEQLQAQQAQLQSRNAQLHQLQQHSPMQPQQLQVLQQQQPPHQPPQDAHPLQEQPPPQIQLQQPLPAQQQHPQETHLQEQLPHAQLQPQHALLQPQHAQTQPQHAQMQPQHPPPEHVQHVQLQPQHAQMQPQHAQLQPQHAQMQQQHSPMQPQQLQVLQQQPPPHQPPQDAHPLQEQPPPQIQLQQPLPAQQQHPQETHLQEQLPHAQLQPQHALLQPQHAQTQPQHAQMQPQHPPPEHVQHVQLQPQHVQMQPQHAQLQPQHAQMQQQHAQMQLQRAQMQLQNPTLEHVQHVQLQPQHLQMQPQHAQLQPQELQQLSPQLQTLQQQPPPHQPLQQDAHPWQEQPPAHVLLQPQPAQLQLQHAAPEPQLQAPRPQLQPAVQQSLQVQRQAAVSLGSQGADRAHADVPRGQDGPDLFGGPGTFGANASDANTVERDDPDVLLRYLQEQDEDLDEEARRVANKVAPVPPSRSPPPDTGGTPTPQVEEQEPDSQWANCSIIREVDVCCTATQTSPTPGSERRDPASGKALVTAQEEVRAMKTIVANSKKEILYYNQVLREKNAEHEQELKDMQETMDTERRRSAEDMRLWKLHVKKELMQDPIMAVALHMWEREVTALRTSQAFSQWKRKASQLMKARGMQGKMTLLVTLHGAIRDWRIAVIEAQAQRLKHTLLSKWSHSVEQASLAWGRELEHGLKSSSFTAWSWSWRFARWQRKAQRRVSFSLQRWMYTANQVLEYYTFLAWYESLMEVKLQGFRLQLEHKKTVFLKAVLAFDPEVSQLALRSVFYAWNWSIQAEKAKALAGAMQRHERRPSHLLEKAIAFLSTDPVFKLLIFKRWEDLMSRRKAKLVSAKLRNLGASMQVIGALAHYAHDQSNLLMQSVVSSWRRLVEVQALRRSDEYTTRFTTQFVLSAWELPLRMVAFQGWQRLAKWHHFRKHWLGFFRPEQDLVPIVRAWKQMVKRGTESQKINVQVEKKELDKSWFVSLLCFVYWRLKLRPSAAVVSYVPKLARCQAVAAEKLAEAEEKSVFLIMFHAWRAELLHCKKDQQHEKAAKAEEKAAMLEKTMKDDSSKVAVLETNVKDLETNVKDLEAKNAAAATEKQQLEAKVEELEQQAKKSKCCVVQ</sequence>
<feature type="compositionally biased region" description="Polar residues" evidence="2">
    <location>
        <begin position="271"/>
        <end position="286"/>
    </location>
</feature>
<feature type="compositionally biased region" description="Low complexity" evidence="2">
    <location>
        <begin position="298"/>
        <end position="308"/>
    </location>
</feature>
<feature type="compositionally biased region" description="Low complexity" evidence="2">
    <location>
        <begin position="565"/>
        <end position="594"/>
    </location>
</feature>
<evidence type="ECO:0000313" key="4">
    <source>
        <dbReference type="Proteomes" id="UP001178507"/>
    </source>
</evidence>
<feature type="compositionally biased region" description="Low complexity" evidence="2">
    <location>
        <begin position="382"/>
        <end position="432"/>
    </location>
</feature>
<name>A0AA36JCY3_9DINO</name>
<accession>A0AA36JCY3</accession>
<evidence type="ECO:0000256" key="1">
    <source>
        <dbReference type="SAM" id="Coils"/>
    </source>
</evidence>
<feature type="compositionally biased region" description="Polar residues" evidence="2">
    <location>
        <begin position="242"/>
        <end position="251"/>
    </location>
</feature>
<feature type="compositionally biased region" description="Polar residues" evidence="2">
    <location>
        <begin position="706"/>
        <end position="719"/>
    </location>
</feature>
<dbReference type="InterPro" id="IPR016641">
    <property type="entry name" value="EGD2/NACA0like"/>
</dbReference>
<proteinExistence type="predicted"/>
<feature type="compositionally biased region" description="Low complexity" evidence="2">
    <location>
        <begin position="505"/>
        <end position="555"/>
    </location>
</feature>
<feature type="region of interest" description="Disordered" evidence="2">
    <location>
        <begin position="644"/>
        <end position="664"/>
    </location>
</feature>
<feature type="region of interest" description="Disordered" evidence="2">
    <location>
        <begin position="339"/>
        <end position="594"/>
    </location>
</feature>
<comment type="caution">
    <text evidence="3">The sequence shown here is derived from an EMBL/GenBank/DDBJ whole genome shotgun (WGS) entry which is preliminary data.</text>
</comment>
<feature type="region of interest" description="Disordered" evidence="2">
    <location>
        <begin position="40"/>
        <end position="119"/>
    </location>
</feature>
<protein>
    <submittedName>
        <fullName evidence="3">Uncharacterized protein</fullName>
    </submittedName>
</protein>
<feature type="region of interest" description="Disordered" evidence="2">
    <location>
        <begin position="773"/>
        <end position="813"/>
    </location>
</feature>
<keyword evidence="4" id="KW-1185">Reference proteome</keyword>
<evidence type="ECO:0000256" key="2">
    <source>
        <dbReference type="SAM" id="MobiDB-lite"/>
    </source>
</evidence>
<gene>
    <name evidence="3" type="ORF">EVOR1521_LOCUS25552</name>
</gene>
<feature type="coiled-coil region" evidence="1">
    <location>
        <begin position="1365"/>
        <end position="1441"/>
    </location>
</feature>
<organism evidence="3 4">
    <name type="scientific">Effrenium voratum</name>
    <dbReference type="NCBI Taxonomy" id="2562239"/>
    <lineage>
        <taxon>Eukaryota</taxon>
        <taxon>Sar</taxon>
        <taxon>Alveolata</taxon>
        <taxon>Dinophyceae</taxon>
        <taxon>Suessiales</taxon>
        <taxon>Symbiodiniaceae</taxon>
        <taxon>Effrenium</taxon>
    </lineage>
</organism>
<feature type="compositionally biased region" description="Pro residues" evidence="2">
    <location>
        <begin position="254"/>
        <end position="266"/>
    </location>
</feature>
<feature type="compositionally biased region" description="Low complexity" evidence="2">
    <location>
        <begin position="339"/>
        <end position="375"/>
    </location>
</feature>
<feature type="compositionally biased region" description="Basic and acidic residues" evidence="2">
    <location>
        <begin position="232"/>
        <end position="241"/>
    </location>
</feature>
<dbReference type="EMBL" id="CAUJNA010003465">
    <property type="protein sequence ID" value="CAJ1402733.1"/>
    <property type="molecule type" value="Genomic_DNA"/>
</dbReference>
<feature type="compositionally biased region" description="Low complexity" evidence="2">
    <location>
        <begin position="442"/>
        <end position="483"/>
    </location>
</feature>
<evidence type="ECO:0000313" key="3">
    <source>
        <dbReference type="EMBL" id="CAJ1402733.1"/>
    </source>
</evidence>
<feature type="coiled-coil region" evidence="1">
    <location>
        <begin position="875"/>
        <end position="902"/>
    </location>
</feature>